<feature type="region of interest" description="Disordered" evidence="1">
    <location>
        <begin position="72"/>
        <end position="96"/>
    </location>
</feature>
<sequence length="115" mass="13396">MQGQKRYRRLEWQLRLMIHRTCQRSTLKTRRPWVCIDRQSVLCLPYDFNGRAHESKQEGCFCRLPLPSGSNPKKRLRGAEARTRPEGFPGDPSISAPTDWMSMARHGFVTCSIDF</sequence>
<proteinExistence type="predicted"/>
<accession>A0A6P8BLS9</accession>
<reference evidence="3" key="1">
    <citation type="journal article" date="2019" name="Mol. Biol. Evol.">
        <title>Blast fungal genomes show frequent chromosomal changes, gene gains and losses, and effector gene turnover.</title>
        <authorList>
            <person name="Gomez Luciano L.B."/>
            <person name="Jason Tsai I."/>
            <person name="Chuma I."/>
            <person name="Tosa Y."/>
            <person name="Chen Y.H."/>
            <person name="Li J.Y."/>
            <person name="Li M.Y."/>
            <person name="Jade Lu M.Y."/>
            <person name="Nakayashiki H."/>
            <person name="Li W.H."/>
        </authorList>
    </citation>
    <scope>NUCLEOTIDE SEQUENCE</scope>
    <source>
        <strain evidence="3">NI907</strain>
    </source>
</reference>
<dbReference type="AlphaFoldDB" id="A0A6P8BLS9"/>
<dbReference type="KEGG" id="pgri:PgNI_01694"/>
<reference evidence="3" key="2">
    <citation type="submission" date="2019-10" db="EMBL/GenBank/DDBJ databases">
        <authorList>
            <consortium name="NCBI Genome Project"/>
        </authorList>
    </citation>
    <scope>NUCLEOTIDE SEQUENCE</scope>
    <source>
        <strain evidence="3">NI907</strain>
    </source>
</reference>
<protein>
    <submittedName>
        <fullName evidence="3">Uncharacterized protein</fullName>
    </submittedName>
</protein>
<gene>
    <name evidence="3" type="ORF">PgNI_01694</name>
</gene>
<reference evidence="3" key="3">
    <citation type="submission" date="2025-08" db="UniProtKB">
        <authorList>
            <consortium name="RefSeq"/>
        </authorList>
    </citation>
    <scope>IDENTIFICATION</scope>
    <source>
        <strain evidence="3">NI907</strain>
    </source>
</reference>
<evidence type="ECO:0000256" key="1">
    <source>
        <dbReference type="SAM" id="MobiDB-lite"/>
    </source>
</evidence>
<dbReference type="Proteomes" id="UP000515153">
    <property type="component" value="Unplaced"/>
</dbReference>
<evidence type="ECO:0000313" key="2">
    <source>
        <dbReference type="Proteomes" id="UP000515153"/>
    </source>
</evidence>
<dbReference type="GeneID" id="41956679"/>
<dbReference type="RefSeq" id="XP_030988017.1">
    <property type="nucleotide sequence ID" value="XM_031121766.1"/>
</dbReference>
<name>A0A6P8BLS9_PYRGI</name>
<organism evidence="2 3">
    <name type="scientific">Pyricularia grisea</name>
    <name type="common">Crabgrass-specific blast fungus</name>
    <name type="synonym">Magnaporthe grisea</name>
    <dbReference type="NCBI Taxonomy" id="148305"/>
    <lineage>
        <taxon>Eukaryota</taxon>
        <taxon>Fungi</taxon>
        <taxon>Dikarya</taxon>
        <taxon>Ascomycota</taxon>
        <taxon>Pezizomycotina</taxon>
        <taxon>Sordariomycetes</taxon>
        <taxon>Sordariomycetidae</taxon>
        <taxon>Magnaporthales</taxon>
        <taxon>Pyriculariaceae</taxon>
        <taxon>Pyricularia</taxon>
    </lineage>
</organism>
<keyword evidence="2" id="KW-1185">Reference proteome</keyword>
<evidence type="ECO:0000313" key="3">
    <source>
        <dbReference type="RefSeq" id="XP_030988017.1"/>
    </source>
</evidence>